<dbReference type="Proteomes" id="UP000239197">
    <property type="component" value="Chromosome"/>
</dbReference>
<protein>
    <recommendedName>
        <fullName evidence="3">Antitermination protein</fullName>
    </recommendedName>
</protein>
<evidence type="ECO:0000313" key="1">
    <source>
        <dbReference type="EMBL" id="AVF34256.1"/>
    </source>
</evidence>
<dbReference type="OrthoDB" id="6505020at2"/>
<accession>A0A2L1UMU7</accession>
<organism evidence="1 2">
    <name type="scientific">Rahnella sikkimica</name>
    <dbReference type="NCBI Taxonomy" id="1805933"/>
    <lineage>
        <taxon>Bacteria</taxon>
        <taxon>Pseudomonadati</taxon>
        <taxon>Pseudomonadota</taxon>
        <taxon>Gammaproteobacteria</taxon>
        <taxon>Enterobacterales</taxon>
        <taxon>Yersiniaceae</taxon>
        <taxon>Rahnella</taxon>
    </lineage>
</organism>
<evidence type="ECO:0008006" key="3">
    <source>
        <dbReference type="Google" id="ProtNLM"/>
    </source>
</evidence>
<name>A0A2L1UMU7_9GAMM</name>
<dbReference type="EMBL" id="CP019062">
    <property type="protein sequence ID" value="AVF34256.1"/>
    <property type="molecule type" value="Genomic_DNA"/>
</dbReference>
<dbReference type="AlphaFoldDB" id="A0A2L1UMU7"/>
<gene>
    <name evidence="1" type="ORF">BV494_04605</name>
</gene>
<proteinExistence type="predicted"/>
<reference evidence="2" key="1">
    <citation type="submission" date="2017-01" db="EMBL/GenBank/DDBJ databases">
        <title>Genome sequence of Rouxiella sp. ERMR1:05.</title>
        <authorList>
            <person name="Kumar R."/>
            <person name="Singh D."/>
            <person name="Kumar S."/>
        </authorList>
    </citation>
    <scope>NUCLEOTIDE SEQUENCE [LARGE SCALE GENOMIC DNA]</scope>
    <source>
        <strain evidence="2">ERMR1:05</strain>
    </source>
</reference>
<sequence>MNSKQRYNARRMTAHNAAKAAEANSELALSKNVATALAGGSSRVAKALSLTDYKASLRLPKQQKEWVAEQHNKVRNPLGQQVNARQKMRGKSIPLI</sequence>
<dbReference type="KEGG" id="rox:BV494_04605"/>
<evidence type="ECO:0000313" key="2">
    <source>
        <dbReference type="Proteomes" id="UP000239197"/>
    </source>
</evidence>
<keyword evidence="2" id="KW-1185">Reference proteome</keyword>